<name>A0A645FTG4_9ZZZZ</name>
<dbReference type="AlphaFoldDB" id="A0A645FTG4"/>
<evidence type="ECO:0000313" key="1">
    <source>
        <dbReference type="EMBL" id="MPN16942.1"/>
    </source>
</evidence>
<dbReference type="EMBL" id="VSSQ01063954">
    <property type="protein sequence ID" value="MPN16942.1"/>
    <property type="molecule type" value="Genomic_DNA"/>
</dbReference>
<proteinExistence type="predicted"/>
<sequence length="136" mass="15313">MDVNDVDNLFVVKGHTSMFGYYPDTSGALVITTNGNTWQRSKSINIDRFRPLGYQQAAEFYSPKYETREQVESSTPDLRTTIYWKPNVQFSQTGEAIVEFYAADTPTTYQVVGEGVTGSGKMIRFTKEIAIESSVK</sequence>
<accession>A0A645FTG4</accession>
<protein>
    <submittedName>
        <fullName evidence="1">Uncharacterized protein</fullName>
    </submittedName>
</protein>
<gene>
    <name evidence="1" type="ORF">SDC9_164291</name>
</gene>
<reference evidence="1" key="1">
    <citation type="submission" date="2019-08" db="EMBL/GenBank/DDBJ databases">
        <authorList>
            <person name="Kucharzyk K."/>
            <person name="Murdoch R.W."/>
            <person name="Higgins S."/>
            <person name="Loffler F."/>
        </authorList>
    </citation>
    <scope>NUCLEOTIDE SEQUENCE</scope>
</reference>
<organism evidence="1">
    <name type="scientific">bioreactor metagenome</name>
    <dbReference type="NCBI Taxonomy" id="1076179"/>
    <lineage>
        <taxon>unclassified sequences</taxon>
        <taxon>metagenomes</taxon>
        <taxon>ecological metagenomes</taxon>
    </lineage>
</organism>
<comment type="caution">
    <text evidence="1">The sequence shown here is derived from an EMBL/GenBank/DDBJ whole genome shotgun (WGS) entry which is preliminary data.</text>
</comment>